<protein>
    <submittedName>
        <fullName evidence="1">Uncharacterized protein</fullName>
    </submittedName>
</protein>
<gene>
    <name evidence="2" type="ORF">GKD88_07420</name>
    <name evidence="1" type="ORF">GKE08_08015</name>
</gene>
<dbReference type="Proteomes" id="UP000433575">
    <property type="component" value="Unassembled WGS sequence"/>
</dbReference>
<comment type="caution">
    <text evidence="1">The sequence shown here is derived from an EMBL/GenBank/DDBJ whole genome shotgun (WGS) entry which is preliminary data.</text>
</comment>
<organism evidence="1 3">
    <name type="scientific">Holdemania massiliensis</name>
    <dbReference type="NCBI Taxonomy" id="1468449"/>
    <lineage>
        <taxon>Bacteria</taxon>
        <taxon>Bacillati</taxon>
        <taxon>Bacillota</taxon>
        <taxon>Erysipelotrichia</taxon>
        <taxon>Erysipelotrichales</taxon>
        <taxon>Erysipelotrichaceae</taxon>
        <taxon>Holdemania</taxon>
    </lineage>
</organism>
<dbReference type="EMBL" id="WKPI01000010">
    <property type="protein sequence ID" value="MSC32947.1"/>
    <property type="molecule type" value="Genomic_DNA"/>
</dbReference>
<dbReference type="EMBL" id="WKPJ01000009">
    <property type="protein sequence ID" value="MSA89269.1"/>
    <property type="molecule type" value="Genomic_DNA"/>
</dbReference>
<evidence type="ECO:0000313" key="1">
    <source>
        <dbReference type="EMBL" id="MSA89269.1"/>
    </source>
</evidence>
<proteinExistence type="predicted"/>
<dbReference type="RefSeq" id="WP_151848969.1">
    <property type="nucleotide sequence ID" value="NZ_WKPI01000010.1"/>
</dbReference>
<name>A0A6N7S672_9FIRM</name>
<sequence length="129" mass="14693">MKCRQTITLYNRLGEVDYKERWIRTVIHNVFYDTTNAKSRKQTGDASEDKLFLAAFDCQAKPDKLLIDPEEYEKLSTAEKEKVCAFCKNAIICLGIVVGSEPSDGYTITAADHLIHGSERIHHWEVTAK</sequence>
<accession>A0A6N7S672</accession>
<keyword evidence="4" id="KW-1185">Reference proteome</keyword>
<dbReference type="Proteomes" id="UP000480929">
    <property type="component" value="Unassembled WGS sequence"/>
</dbReference>
<evidence type="ECO:0000313" key="4">
    <source>
        <dbReference type="Proteomes" id="UP000480929"/>
    </source>
</evidence>
<reference evidence="3 4" key="1">
    <citation type="journal article" date="2019" name="Nat. Med.">
        <title>A library of human gut bacterial isolates paired with longitudinal multiomics data enables mechanistic microbiome research.</title>
        <authorList>
            <person name="Poyet M."/>
            <person name="Groussin M."/>
            <person name="Gibbons S.M."/>
            <person name="Avila-Pacheco J."/>
            <person name="Jiang X."/>
            <person name="Kearney S.M."/>
            <person name="Perrotta A.R."/>
            <person name="Berdy B."/>
            <person name="Zhao S."/>
            <person name="Lieberman T.D."/>
            <person name="Swanson P.K."/>
            <person name="Smith M."/>
            <person name="Roesemann S."/>
            <person name="Alexander J.E."/>
            <person name="Rich S.A."/>
            <person name="Livny J."/>
            <person name="Vlamakis H."/>
            <person name="Clish C."/>
            <person name="Bullock K."/>
            <person name="Deik A."/>
            <person name="Scott J."/>
            <person name="Pierce K.A."/>
            <person name="Xavier R.J."/>
            <person name="Alm E.J."/>
        </authorList>
    </citation>
    <scope>NUCLEOTIDE SEQUENCE [LARGE SCALE GENOMIC DNA]</scope>
    <source>
        <strain evidence="1 3">BIOML-A4</strain>
        <strain evidence="2 4">BIOML-A5</strain>
    </source>
</reference>
<evidence type="ECO:0000313" key="3">
    <source>
        <dbReference type="Proteomes" id="UP000433575"/>
    </source>
</evidence>
<dbReference type="AlphaFoldDB" id="A0A6N7S672"/>
<evidence type="ECO:0000313" key="2">
    <source>
        <dbReference type="EMBL" id="MSC32947.1"/>
    </source>
</evidence>